<evidence type="ECO:0000313" key="3">
    <source>
        <dbReference type="Proteomes" id="UP000244338"/>
    </source>
</evidence>
<keyword evidence="1" id="KW-0175">Coiled coil</keyword>
<dbReference type="EMBL" id="PEBX01000031">
    <property type="protein sequence ID" value="PTQ56357.1"/>
    <property type="molecule type" value="Genomic_DNA"/>
</dbReference>
<accession>A0A2R6Y103</accession>
<sequence>MKENQKMTMGERIQAFYLQSGGPNNEKINKLLEKHLLYGKDHGAKGYKETFEDAFMETVLNDPSLLLMYQHLQRWRAKKMKQNERGEEELHRLIERLKALEVELTNIKVTLEEKHSNLKRKRDFVSF</sequence>
<protein>
    <submittedName>
        <fullName evidence="2">Uncharacterized protein</fullName>
    </submittedName>
</protein>
<evidence type="ECO:0000256" key="1">
    <source>
        <dbReference type="SAM" id="Coils"/>
    </source>
</evidence>
<name>A0A2R6Y103_9BACL</name>
<comment type="caution">
    <text evidence="2">The sequence shown here is derived from an EMBL/GenBank/DDBJ whole genome shotgun (WGS) entry which is preliminary data.</text>
</comment>
<gene>
    <name evidence="2" type="ORF">BSOLF_0292</name>
</gene>
<organism evidence="2 3">
    <name type="scientific">Candidatus Carbonibacillus altaicus</name>
    <dbReference type="NCBI Taxonomy" id="2163959"/>
    <lineage>
        <taxon>Bacteria</taxon>
        <taxon>Bacillati</taxon>
        <taxon>Bacillota</taxon>
        <taxon>Bacilli</taxon>
        <taxon>Bacillales</taxon>
        <taxon>Candidatus Carbonibacillus</taxon>
    </lineage>
</organism>
<reference evidence="3" key="1">
    <citation type="journal article" date="2018" name="Sci. Rep.">
        <title>Lignite coal burning seam in the remote Altai Mountains harbors a hydrogen-driven thermophilic microbial community.</title>
        <authorList>
            <person name="Kadnikov V.V."/>
            <person name="Mardanov A.V."/>
            <person name="Ivasenko D.A."/>
            <person name="Antsiferov D.V."/>
            <person name="Beletsky A.V."/>
            <person name="Karnachuk O.V."/>
            <person name="Ravin N.V."/>
        </authorList>
    </citation>
    <scope>NUCLEOTIDE SEQUENCE [LARGE SCALE GENOMIC DNA]</scope>
</reference>
<evidence type="ECO:0000313" key="2">
    <source>
        <dbReference type="EMBL" id="PTQ56357.1"/>
    </source>
</evidence>
<proteinExistence type="predicted"/>
<dbReference type="AlphaFoldDB" id="A0A2R6Y103"/>
<dbReference type="Proteomes" id="UP000244338">
    <property type="component" value="Unassembled WGS sequence"/>
</dbReference>
<feature type="coiled-coil region" evidence="1">
    <location>
        <begin position="76"/>
        <end position="117"/>
    </location>
</feature>